<dbReference type="RefSeq" id="WP_194696417.1">
    <property type="nucleotide sequence ID" value="NZ_JADKPO010000012.1"/>
</dbReference>
<keyword evidence="1" id="KW-0472">Membrane</keyword>
<sequence length="91" mass="9587">MNGIPASIAIRQLMATPTTQTHRPTKTAKPAADVSARSLAVRLVAPIVALAALVALVFVFVVAQSGSDDNAPEAYTICRLKTADTHKTDCR</sequence>
<name>A0A930YIK5_9ACTN</name>
<gene>
    <name evidence="2" type="ORF">ISU10_10920</name>
</gene>
<accession>A0A930YIK5</accession>
<evidence type="ECO:0000256" key="1">
    <source>
        <dbReference type="SAM" id="Phobius"/>
    </source>
</evidence>
<reference evidence="2" key="1">
    <citation type="submission" date="2020-11" db="EMBL/GenBank/DDBJ databases">
        <title>Nocardioides cynanchi sp. nov., isolated from soil of rhizosphere of Cynanchum wilfordii.</title>
        <authorList>
            <person name="Lee J.-S."/>
            <person name="Suh M.K."/>
            <person name="Kim J.-S."/>
        </authorList>
    </citation>
    <scope>NUCLEOTIDE SEQUENCE</scope>
    <source>
        <strain evidence="2">KCTC 19276</strain>
    </source>
</reference>
<keyword evidence="1" id="KW-1133">Transmembrane helix</keyword>
<comment type="caution">
    <text evidence="2">The sequence shown here is derived from an EMBL/GenBank/DDBJ whole genome shotgun (WGS) entry which is preliminary data.</text>
</comment>
<evidence type="ECO:0000313" key="3">
    <source>
        <dbReference type="Proteomes" id="UP000660668"/>
    </source>
</evidence>
<organism evidence="2 3">
    <name type="scientific">Nocardioides agariphilus</name>
    <dbReference type="NCBI Taxonomy" id="433664"/>
    <lineage>
        <taxon>Bacteria</taxon>
        <taxon>Bacillati</taxon>
        <taxon>Actinomycetota</taxon>
        <taxon>Actinomycetes</taxon>
        <taxon>Propionibacteriales</taxon>
        <taxon>Nocardioidaceae</taxon>
        <taxon>Nocardioides</taxon>
    </lineage>
</organism>
<keyword evidence="3" id="KW-1185">Reference proteome</keyword>
<evidence type="ECO:0000313" key="2">
    <source>
        <dbReference type="EMBL" id="MBF4768282.1"/>
    </source>
</evidence>
<dbReference type="EMBL" id="JADKPO010000012">
    <property type="protein sequence ID" value="MBF4768282.1"/>
    <property type="molecule type" value="Genomic_DNA"/>
</dbReference>
<keyword evidence="1" id="KW-0812">Transmembrane</keyword>
<protein>
    <submittedName>
        <fullName evidence="2">Uncharacterized protein</fullName>
    </submittedName>
</protein>
<dbReference type="AlphaFoldDB" id="A0A930YIK5"/>
<feature type="transmembrane region" description="Helical" evidence="1">
    <location>
        <begin position="39"/>
        <end position="63"/>
    </location>
</feature>
<proteinExistence type="predicted"/>
<dbReference type="Proteomes" id="UP000660668">
    <property type="component" value="Unassembled WGS sequence"/>
</dbReference>